<keyword evidence="4" id="KW-1185">Reference proteome</keyword>
<dbReference type="HOGENOM" id="CLU_128147_0_0_9"/>
<evidence type="ECO:0000259" key="2">
    <source>
        <dbReference type="PROSITE" id="PS51671"/>
    </source>
</evidence>
<dbReference type="SUPFAM" id="SSF55021">
    <property type="entry name" value="ACT-like"/>
    <property type="match status" value="1"/>
</dbReference>
<feature type="domain" description="ACT" evidence="2">
    <location>
        <begin position="69"/>
        <end position="143"/>
    </location>
</feature>
<dbReference type="Proteomes" id="UP000014923">
    <property type="component" value="Unassembled WGS sequence"/>
</dbReference>
<dbReference type="PROSITE" id="PS51671">
    <property type="entry name" value="ACT"/>
    <property type="match status" value="1"/>
</dbReference>
<dbReference type="EMBL" id="CAVN010000100">
    <property type="protein sequence ID" value="CDF58773.1"/>
    <property type="molecule type" value="Genomic_DNA"/>
</dbReference>
<gene>
    <name evidence="3" type="ORF">TCEL_00992</name>
</gene>
<dbReference type="PIRSF" id="PIRSF025624">
    <property type="entry name" value="ACT_PheB"/>
    <property type="match status" value="1"/>
</dbReference>
<dbReference type="OrthoDB" id="9788773at2"/>
<proteinExistence type="inferred from homology"/>
<dbReference type="eggNOG" id="COG4492">
    <property type="taxonomic scope" value="Bacteria"/>
</dbReference>
<accession>R7RTY4</accession>
<sequence>MYNKKYYVVESSVLPEVFIKVMEVKKLLNEGKFTRVNDAVKEVGISRSTYYKYKDSIFEFYENKTQILTLALILDHVSGILSKILDVVAKANGNILTINQSIPQEDFAMVSISIDTIALNQNPDELIDVIKNLPGVRKLQIIK</sequence>
<evidence type="ECO:0000313" key="3">
    <source>
        <dbReference type="EMBL" id="CDF58773.1"/>
    </source>
</evidence>
<dbReference type="AlphaFoldDB" id="R7RTY4"/>
<evidence type="ECO:0000256" key="1">
    <source>
        <dbReference type="HAMAP-Rule" id="MF_00707"/>
    </source>
</evidence>
<reference evidence="3" key="1">
    <citation type="submission" date="2013-03" db="EMBL/GenBank/DDBJ databases">
        <title>Draft genome sequence of the hydrogen-ethanol-producing anaerobic alkalithermophilic Caloramator celere.</title>
        <authorList>
            <person name="Ciranna A."/>
            <person name="Larjo A."/>
            <person name="Kivisto A."/>
            <person name="Santala V."/>
            <person name="Roos C."/>
            <person name="Karp M."/>
        </authorList>
    </citation>
    <scope>NUCLEOTIDE SEQUENCE [LARGE SCALE GENOMIC DNA]</scope>
    <source>
        <strain evidence="3">DSM 8682</strain>
    </source>
</reference>
<comment type="caution">
    <text evidence="3">The sequence shown here is derived from an EMBL/GenBank/DDBJ whole genome shotgun (WGS) entry which is preliminary data.</text>
</comment>
<protein>
    <recommendedName>
        <fullName evidence="1">UPF0735 ACT domain-containing protein TCEL_00992</fullName>
    </recommendedName>
</protein>
<comment type="similarity">
    <text evidence="1">Belongs to the UPF0735 family.</text>
</comment>
<dbReference type="HAMAP" id="MF_00707">
    <property type="entry name" value="UPF0735"/>
    <property type="match status" value="1"/>
</dbReference>
<dbReference type="InterPro" id="IPR008310">
    <property type="entry name" value="UPF0735_ACT_dom-cont"/>
</dbReference>
<dbReference type="Gene3D" id="3.30.70.260">
    <property type="match status" value="1"/>
</dbReference>
<dbReference type="NCBIfam" id="NF003361">
    <property type="entry name" value="PRK04435.1"/>
    <property type="match status" value="1"/>
</dbReference>
<evidence type="ECO:0000313" key="4">
    <source>
        <dbReference type="Proteomes" id="UP000014923"/>
    </source>
</evidence>
<dbReference type="InterPro" id="IPR002912">
    <property type="entry name" value="ACT_dom"/>
</dbReference>
<dbReference type="InterPro" id="IPR045865">
    <property type="entry name" value="ACT-like_dom_sf"/>
</dbReference>
<name>R7RTY4_9CLOT</name>
<dbReference type="RefSeq" id="WP_018663497.1">
    <property type="nucleotide sequence ID" value="NZ_HF952018.1"/>
</dbReference>
<organism evidence="3 4">
    <name type="scientific">Thermobrachium celere DSM 8682</name>
    <dbReference type="NCBI Taxonomy" id="941824"/>
    <lineage>
        <taxon>Bacteria</taxon>
        <taxon>Bacillati</taxon>
        <taxon>Bacillota</taxon>
        <taxon>Clostridia</taxon>
        <taxon>Eubacteriales</taxon>
        <taxon>Clostridiaceae</taxon>
        <taxon>Thermobrachium</taxon>
    </lineage>
</organism>